<proteinExistence type="predicted"/>
<dbReference type="InterPro" id="IPR036264">
    <property type="entry name" value="Bact_exopeptidase_dim_dom"/>
</dbReference>
<dbReference type="Proteomes" id="UP000070457">
    <property type="component" value="Unassembled WGS sequence"/>
</dbReference>
<dbReference type="GO" id="GO:0004180">
    <property type="term" value="F:carboxypeptidase activity"/>
    <property type="evidence" value="ECO:0007669"/>
    <property type="project" value="UniProtKB-KW"/>
</dbReference>
<dbReference type="Gene3D" id="3.30.70.360">
    <property type="match status" value="1"/>
</dbReference>
<reference evidence="4 5" key="1">
    <citation type="submission" date="2015-02" db="EMBL/GenBank/DDBJ databases">
        <title>Improved understanding of the partial-nitritation anammox process through 23 genomes representing the majority of the microbial community.</title>
        <authorList>
            <person name="Speth D.R."/>
            <person name="In T Zandt M."/>
            <person name="Guerrero Cruz S."/>
            <person name="Jetten M.S."/>
            <person name="Dutilh B.E."/>
        </authorList>
    </citation>
    <scope>NUCLEOTIDE SEQUENCE [LARGE SCALE GENOMIC DNA]</scope>
    <source>
        <strain evidence="4">OLB20</strain>
    </source>
</reference>
<dbReference type="InterPro" id="IPR011650">
    <property type="entry name" value="Peptidase_M20_dimer"/>
</dbReference>
<comment type="caution">
    <text evidence="4">The sequence shown here is derived from an EMBL/GenBank/DDBJ whole genome shotgun (WGS) entry which is preliminary data.</text>
</comment>
<keyword evidence="2 4" id="KW-0378">Hydrolase</keyword>
<dbReference type="InterPro" id="IPR050072">
    <property type="entry name" value="Peptidase_M20A"/>
</dbReference>
<dbReference type="AlphaFoldDB" id="A0A136LXZ1"/>
<sequence>MKYSQMDRQRLLDELIQLLSIDTHFENIPGMTAGIDFYESLLAETGLAIERRQVAGRAPFLIARSPDFDKAKPSVLLSGHIETILPADTDRILIQKDRLTGSGTQDMKGGLMVIIALLRELAAAGEMKNVTVAVSTEEEQGPRNRYKHVLEELARDQDFIMVFESTLDGIDSPAARDRSVVRSRKGLAYVDLTITADGGHSGVLGRKEQRKSAILKAAELITTLEEKVADYSSGTTVNTGQITAGSGFAVLAEHADLKIDIRYIFDYERERVLAWIEKQVEAINNEDGFGASFSVGLDFPPLQPSQATGAFLDVVASVARDQDRTLHIEDRGGGSEANLFSRANPDAAVLDGFGVRGDLQHTSQEYMLTESLFDAAEFATAVVRFLLD</sequence>
<keyword evidence="4" id="KW-0121">Carboxypeptidase</keyword>
<dbReference type="PANTHER" id="PTHR43808">
    <property type="entry name" value="ACETYLORNITHINE DEACETYLASE"/>
    <property type="match status" value="1"/>
</dbReference>
<keyword evidence="4" id="KW-0645">Protease</keyword>
<dbReference type="EC" id="3.4.17.11" evidence="4"/>
<evidence type="ECO:0000256" key="1">
    <source>
        <dbReference type="ARBA" id="ARBA00022723"/>
    </source>
</evidence>
<organism evidence="4 5">
    <name type="scientific">candidate division WS6 bacterium OLB20</name>
    <dbReference type="NCBI Taxonomy" id="1617426"/>
    <lineage>
        <taxon>Bacteria</taxon>
        <taxon>Candidatus Dojkabacteria</taxon>
    </lineage>
</organism>
<evidence type="ECO:0000256" key="2">
    <source>
        <dbReference type="ARBA" id="ARBA00022801"/>
    </source>
</evidence>
<dbReference type="InterPro" id="IPR002933">
    <property type="entry name" value="Peptidase_M20"/>
</dbReference>
<name>A0A136LXZ1_9BACT</name>
<evidence type="ECO:0000313" key="4">
    <source>
        <dbReference type="EMBL" id="KXK26530.1"/>
    </source>
</evidence>
<dbReference type="PANTHER" id="PTHR43808:SF9">
    <property type="entry name" value="BLL0789 PROTEIN"/>
    <property type="match status" value="1"/>
</dbReference>
<protein>
    <submittedName>
        <fullName evidence="4">Carboxypeptidase G2</fullName>
        <ecNumber evidence="4">3.4.17.11</ecNumber>
    </submittedName>
</protein>
<accession>A0A136LXZ1</accession>
<dbReference type="GO" id="GO:0046872">
    <property type="term" value="F:metal ion binding"/>
    <property type="evidence" value="ECO:0007669"/>
    <property type="project" value="UniProtKB-KW"/>
</dbReference>
<dbReference type="Pfam" id="PF01546">
    <property type="entry name" value="Peptidase_M20"/>
    <property type="match status" value="1"/>
</dbReference>
<gene>
    <name evidence="4" type="primary">cpg2_1</name>
    <name evidence="4" type="ORF">TR69_WS6001000535</name>
</gene>
<feature type="domain" description="Peptidase M20 dimerisation" evidence="3">
    <location>
        <begin position="183"/>
        <end position="286"/>
    </location>
</feature>
<dbReference type="SUPFAM" id="SSF55031">
    <property type="entry name" value="Bacterial exopeptidase dimerisation domain"/>
    <property type="match status" value="1"/>
</dbReference>
<keyword evidence="1" id="KW-0479">Metal-binding</keyword>
<dbReference type="Gene3D" id="3.40.630.10">
    <property type="entry name" value="Zn peptidases"/>
    <property type="match status" value="1"/>
</dbReference>
<dbReference type="Pfam" id="PF07687">
    <property type="entry name" value="M20_dimer"/>
    <property type="match status" value="1"/>
</dbReference>
<evidence type="ECO:0000259" key="3">
    <source>
        <dbReference type="Pfam" id="PF07687"/>
    </source>
</evidence>
<dbReference type="STRING" id="1617426.TR69_WS6001000535"/>
<evidence type="ECO:0000313" key="5">
    <source>
        <dbReference type="Proteomes" id="UP000070457"/>
    </source>
</evidence>
<dbReference type="EMBL" id="JYNZ01000003">
    <property type="protein sequence ID" value="KXK26530.1"/>
    <property type="molecule type" value="Genomic_DNA"/>
</dbReference>
<dbReference type="SUPFAM" id="SSF53187">
    <property type="entry name" value="Zn-dependent exopeptidases"/>
    <property type="match status" value="1"/>
</dbReference>